<evidence type="ECO:0000313" key="2">
    <source>
        <dbReference type="Proteomes" id="UP001501584"/>
    </source>
</evidence>
<comment type="caution">
    <text evidence="1">The sequence shown here is derived from an EMBL/GenBank/DDBJ whole genome shotgun (WGS) entry which is preliminary data.</text>
</comment>
<dbReference type="RefSeq" id="WP_310283688.1">
    <property type="nucleotide sequence ID" value="NZ_BAAASX010000031.1"/>
</dbReference>
<name>A0ABN3GHU9_9ACTN</name>
<protein>
    <submittedName>
        <fullName evidence="1">Uncharacterized protein</fullName>
    </submittedName>
</protein>
<dbReference type="Proteomes" id="UP001501584">
    <property type="component" value="Unassembled WGS sequence"/>
</dbReference>
<evidence type="ECO:0000313" key="1">
    <source>
        <dbReference type="EMBL" id="GAA2352028.1"/>
    </source>
</evidence>
<sequence length="154" mass="16739">MNTKKATEAAGSQQAVRARCEAPGCESPAIYRGTCSPEHFQERALRRRAALHGIKIGGPSEPDKDGNADLDAFRAGAYDVVDREAVVSSLCDEVQRLRAVVARMSERHHPYPSADSPHAYCLSCFTGRKEVGSNFPEYHPWPCPDGIALEGGAR</sequence>
<gene>
    <name evidence="1" type="ORF">GCM10010403_52130</name>
</gene>
<proteinExistence type="predicted"/>
<dbReference type="EMBL" id="BAAASX010000031">
    <property type="protein sequence ID" value="GAA2352028.1"/>
    <property type="molecule type" value="Genomic_DNA"/>
</dbReference>
<organism evidence="1 2">
    <name type="scientific">Glycomyces rutgersensis</name>
    <dbReference type="NCBI Taxonomy" id="58115"/>
    <lineage>
        <taxon>Bacteria</taxon>
        <taxon>Bacillati</taxon>
        <taxon>Actinomycetota</taxon>
        <taxon>Actinomycetes</taxon>
        <taxon>Glycomycetales</taxon>
        <taxon>Glycomycetaceae</taxon>
        <taxon>Glycomyces</taxon>
    </lineage>
</organism>
<keyword evidence="2" id="KW-1185">Reference proteome</keyword>
<reference evidence="1 2" key="1">
    <citation type="journal article" date="2019" name="Int. J. Syst. Evol. Microbiol.">
        <title>The Global Catalogue of Microorganisms (GCM) 10K type strain sequencing project: providing services to taxonomists for standard genome sequencing and annotation.</title>
        <authorList>
            <consortium name="The Broad Institute Genomics Platform"/>
            <consortium name="The Broad Institute Genome Sequencing Center for Infectious Disease"/>
            <person name="Wu L."/>
            <person name="Ma J."/>
        </authorList>
    </citation>
    <scope>NUCLEOTIDE SEQUENCE [LARGE SCALE GENOMIC DNA]</scope>
    <source>
        <strain evidence="1 2">JCM 6238</strain>
    </source>
</reference>
<accession>A0ABN3GHU9</accession>